<evidence type="ECO:0000313" key="2">
    <source>
        <dbReference type="EMBL" id="MBA9043244.1"/>
    </source>
</evidence>
<dbReference type="EMBL" id="JACJHT010000037">
    <property type="protein sequence ID" value="MBA9043244.1"/>
    <property type="molecule type" value="Genomic_DNA"/>
</dbReference>
<dbReference type="CDD" id="cd17242">
    <property type="entry name" value="MobM_relaxase"/>
    <property type="match status" value="1"/>
</dbReference>
<dbReference type="Pfam" id="PF01076">
    <property type="entry name" value="Mob_Pre"/>
    <property type="match status" value="1"/>
</dbReference>
<evidence type="ECO:0008006" key="4">
    <source>
        <dbReference type="Google" id="ProtNLM"/>
    </source>
</evidence>
<gene>
    <name evidence="2" type="ORF">HNP21_006441</name>
</gene>
<comment type="caution">
    <text evidence="2">The sequence shown here is derived from an EMBL/GenBank/DDBJ whole genome shotgun (WGS) entry which is preliminary data.</text>
</comment>
<organism evidence="2 3">
    <name type="scientific">Priestia aryabhattai</name>
    <name type="common">Bacillus aryabhattai</name>
    <dbReference type="NCBI Taxonomy" id="412384"/>
    <lineage>
        <taxon>Bacteria</taxon>
        <taxon>Bacillati</taxon>
        <taxon>Bacillota</taxon>
        <taxon>Bacilli</taxon>
        <taxon>Bacillales</taxon>
        <taxon>Bacillaceae</taxon>
        <taxon>Priestia</taxon>
    </lineage>
</organism>
<dbReference type="NCBIfam" id="NF041497">
    <property type="entry name" value="MobV"/>
    <property type="match status" value="1"/>
</dbReference>
<reference evidence="2" key="1">
    <citation type="submission" date="2020-08" db="EMBL/GenBank/DDBJ databases">
        <title>Functional genomics of gut bacteria from endangered species of beetles.</title>
        <authorList>
            <person name="Carlos-Shanley C."/>
        </authorList>
    </citation>
    <scope>NUCLEOTIDE SEQUENCE [LARGE SCALE GENOMIC DNA]</scope>
    <source>
        <strain evidence="2">S00060</strain>
    </source>
</reference>
<dbReference type="GO" id="GO:0003677">
    <property type="term" value="F:DNA binding"/>
    <property type="evidence" value="ECO:0007669"/>
    <property type="project" value="InterPro"/>
</dbReference>
<keyword evidence="3" id="KW-1185">Reference proteome</keyword>
<comment type="similarity">
    <text evidence="1">Belongs to the plasmid mobilization pre family.</text>
</comment>
<protein>
    <recommendedName>
        <fullName evidence="4">Plasmid recombination enzyme</fullName>
    </recommendedName>
</protein>
<accession>A0A7W3NHU3</accession>
<name>A0A7W3NHU3_PRIAR</name>
<evidence type="ECO:0000256" key="1">
    <source>
        <dbReference type="ARBA" id="ARBA00010657"/>
    </source>
</evidence>
<dbReference type="Proteomes" id="UP000543174">
    <property type="component" value="Unassembled WGS sequence"/>
</dbReference>
<evidence type="ECO:0000313" key="3">
    <source>
        <dbReference type="Proteomes" id="UP000543174"/>
    </source>
</evidence>
<dbReference type="InterPro" id="IPR001668">
    <property type="entry name" value="Mob_Pre"/>
</dbReference>
<dbReference type="RefSeq" id="WP_182528356.1">
    <property type="nucleotide sequence ID" value="NZ_JACJHT010000037.1"/>
</dbReference>
<dbReference type="Gene3D" id="3.30.930.30">
    <property type="match status" value="1"/>
</dbReference>
<dbReference type="AlphaFoldDB" id="A0A7W3NHU3"/>
<proteinExistence type="inferred from homology"/>
<sequence>MAKYGIIRMQKFHKDAILGIQKHNQREGKNSKNKDIDSNRTMLNYDFVNEDKIKYHEEIKKMTATRVKRKIRNDAVLVAEFLVSASPEYMHAMSSDEQRKYFEAALDHISGKYGQQNILYAVVHNDESTPHMHVGFVPITDDRRLAAKEYFHGKTKIRRIQDDFHNYMNKRGYDIERGEPSELKHKSVHEFKKQEREKELKHLQQLVAHKEKELQGIDNLLELKTAPPVEIRSERRIEELCSQPVEVEAAKSVMGSKVKVEEADFHELMNLTKELQQTLAAEHERTHALSHEVDRYQKENKTLKHNLKETKQELQVYVAHQDGEVEKAKKQMREKLVRDFSAEQKENLKDEVKRELDKQYEAHISSLSDDLTIEQQKHEKTKKELVQVNIKNDGLSKLALDYVRNYVPKEELAKANKQVDELKKENKTLKAWKEKALNWIEKHVEKMKQISFFQQVGGIQKRNNKHEQEFERE</sequence>
<dbReference type="GO" id="GO:0006310">
    <property type="term" value="P:DNA recombination"/>
    <property type="evidence" value="ECO:0007669"/>
    <property type="project" value="InterPro"/>
</dbReference>